<dbReference type="PANTHER" id="PTHR11432">
    <property type="entry name" value="NADH DEHYDROGENASE SUBUNIT 1"/>
    <property type="match status" value="1"/>
</dbReference>
<evidence type="ECO:0000313" key="10">
    <source>
        <dbReference type="EMBL" id="WYA87177.1"/>
    </source>
</evidence>
<dbReference type="EC" id="7.1.1.2" evidence="8"/>
<dbReference type="PANTHER" id="PTHR11432:SF3">
    <property type="entry name" value="NADH-UBIQUINONE OXIDOREDUCTASE CHAIN 1"/>
    <property type="match status" value="1"/>
</dbReference>
<feature type="transmembrane region" description="Helical" evidence="9">
    <location>
        <begin position="150"/>
        <end position="172"/>
    </location>
</feature>
<feature type="transmembrane region" description="Helical" evidence="9">
    <location>
        <begin position="84"/>
        <end position="104"/>
    </location>
</feature>
<protein>
    <recommendedName>
        <fullName evidence="3 8">NADH-ubiquinone oxidoreductase chain 1</fullName>
        <ecNumber evidence="8">7.1.1.2</ecNumber>
    </recommendedName>
</protein>
<feature type="transmembrane region" description="Helical" evidence="9">
    <location>
        <begin position="312"/>
        <end position="336"/>
    </location>
</feature>
<dbReference type="Pfam" id="PF00146">
    <property type="entry name" value="NADHdh"/>
    <property type="match status" value="1"/>
</dbReference>
<dbReference type="InterPro" id="IPR001694">
    <property type="entry name" value="NADH_UbQ_OxRdtase_su1/FPO"/>
</dbReference>
<keyword evidence="6 9" id="KW-0472">Membrane</keyword>
<evidence type="ECO:0000256" key="2">
    <source>
        <dbReference type="ARBA" id="ARBA00010535"/>
    </source>
</evidence>
<feature type="transmembrane region" description="Helical" evidence="9">
    <location>
        <begin position="268"/>
        <end position="292"/>
    </location>
</feature>
<name>A0AAU6PX65_9ECHI</name>
<dbReference type="AlphaFoldDB" id="A0AAU6PX65"/>
<feature type="transmembrane region" description="Helical" evidence="9">
    <location>
        <begin position="184"/>
        <end position="206"/>
    </location>
</feature>
<feature type="transmembrane region" description="Helical" evidence="9">
    <location>
        <begin position="239"/>
        <end position="262"/>
    </location>
</feature>
<accession>A0AAU6PX65</accession>
<comment type="catalytic activity">
    <reaction evidence="8">
        <text>a ubiquinone + NADH + 5 H(+)(in) = a ubiquinol + NAD(+) + 4 H(+)(out)</text>
        <dbReference type="Rhea" id="RHEA:29091"/>
        <dbReference type="Rhea" id="RHEA-COMP:9565"/>
        <dbReference type="Rhea" id="RHEA-COMP:9566"/>
        <dbReference type="ChEBI" id="CHEBI:15378"/>
        <dbReference type="ChEBI" id="CHEBI:16389"/>
        <dbReference type="ChEBI" id="CHEBI:17976"/>
        <dbReference type="ChEBI" id="CHEBI:57540"/>
        <dbReference type="ChEBI" id="CHEBI:57945"/>
        <dbReference type="EC" id="7.1.1.2"/>
    </reaction>
</comment>
<dbReference type="GO" id="GO:0008137">
    <property type="term" value="F:NADH dehydrogenase (ubiquinone) activity"/>
    <property type="evidence" value="ECO:0007669"/>
    <property type="project" value="UniProtKB-EC"/>
</dbReference>
<feature type="transmembrane region" description="Helical" evidence="9">
    <location>
        <begin position="116"/>
        <end position="138"/>
    </location>
</feature>
<sequence length="337" mass="37451">MSFVDYFSIGVLNNVCFVLGTFGLLVPILLAVALLTLLERKVLSYMQARKGPNLVGPLGILQPIADGLKLFIKENLKPSSASPLFFYLSPLVFFFISLLLWGVIPFYVSLFSLNFSLLFILALSSLSVYAVLGAGWASNSKYSLLGAIRGVAQIISYEVSLGLVLLPIIFLVGGWSLDLFLFKFSWNFFGVWGFVPCLPLFLMWFISSLAETNRSPFDLAEGESELVSGYNVEYAGAPFALFFIGEYANIIIMNLLSVLLFLGGGSPFSSIFLSIIFMCFKVGGLVSVFLWIRASFPRVRYDQLMGLMWKGFLPFSMGFLLLYYLLGIFFGGIVSYY</sequence>
<dbReference type="GO" id="GO:0005743">
    <property type="term" value="C:mitochondrial inner membrane"/>
    <property type="evidence" value="ECO:0007669"/>
    <property type="project" value="UniProtKB-SubCell"/>
</dbReference>
<comment type="similarity">
    <text evidence="2 7">Belongs to the complex I subunit 1 family.</text>
</comment>
<dbReference type="PROSITE" id="PS00668">
    <property type="entry name" value="COMPLEX1_ND1_2"/>
    <property type="match status" value="1"/>
</dbReference>
<evidence type="ECO:0000256" key="5">
    <source>
        <dbReference type="ARBA" id="ARBA00022989"/>
    </source>
</evidence>
<evidence type="ECO:0000256" key="6">
    <source>
        <dbReference type="ARBA" id="ARBA00023136"/>
    </source>
</evidence>
<dbReference type="EMBL" id="ON758347">
    <property type="protein sequence ID" value="WYA87177.1"/>
    <property type="molecule type" value="Genomic_DNA"/>
</dbReference>
<reference evidence="10" key="1">
    <citation type="submission" date="2022-06" db="EMBL/GenBank/DDBJ databases">
        <authorList>
            <person name="Shi W."/>
            <person name="Mo J."/>
        </authorList>
    </citation>
    <scope>NUCLEOTIDE SEQUENCE</scope>
</reference>
<proteinExistence type="inferred from homology"/>
<evidence type="ECO:0000256" key="3">
    <source>
        <dbReference type="ARBA" id="ARBA00021009"/>
    </source>
</evidence>
<keyword evidence="5 9" id="KW-1133">Transmembrane helix</keyword>
<comment type="subcellular location">
    <subcellularLocation>
        <location evidence="1">Membrane</location>
        <topology evidence="1">Multi-pass membrane protein</topology>
    </subcellularLocation>
    <subcellularLocation>
        <location evidence="7">Mitochondrion inner membrane</location>
        <topology evidence="7">Multi-pass membrane protein</topology>
    </subcellularLocation>
</comment>
<gene>
    <name evidence="10" type="primary">nad1</name>
</gene>
<keyword evidence="8 10" id="KW-0496">Mitochondrion</keyword>
<dbReference type="PROSITE" id="PS00667">
    <property type="entry name" value="COMPLEX1_ND1_1"/>
    <property type="match status" value="1"/>
</dbReference>
<dbReference type="GO" id="GO:0009060">
    <property type="term" value="P:aerobic respiration"/>
    <property type="evidence" value="ECO:0007669"/>
    <property type="project" value="TreeGrafter"/>
</dbReference>
<evidence type="ECO:0000256" key="8">
    <source>
        <dbReference type="RuleBase" id="RU000473"/>
    </source>
</evidence>
<evidence type="ECO:0000256" key="9">
    <source>
        <dbReference type="SAM" id="Phobius"/>
    </source>
</evidence>
<dbReference type="InterPro" id="IPR018086">
    <property type="entry name" value="NADH_UbQ_OxRdtase_su1_CS"/>
</dbReference>
<evidence type="ECO:0000256" key="4">
    <source>
        <dbReference type="ARBA" id="ARBA00022692"/>
    </source>
</evidence>
<organism evidence="10">
    <name type="scientific">Ophiotreta sp</name>
    <dbReference type="NCBI Taxonomy" id="3135526"/>
    <lineage>
        <taxon>Eukaryota</taxon>
        <taxon>Metazoa</taxon>
        <taxon>Echinodermata</taxon>
        <taxon>Eleutherozoa</taxon>
        <taxon>Asterozoa</taxon>
        <taxon>Ophiuroidea</taxon>
        <taxon>Myophiuroidea</taxon>
        <taxon>Metophiurida</taxon>
        <taxon>Ophintegrida</taxon>
        <taxon>Amphilepidida</taxon>
        <taxon>Ophiurina</taxon>
        <taxon>Ophiacanthidae</taxon>
        <taxon>Ophiotreta</taxon>
    </lineage>
</organism>
<dbReference type="HAMAP" id="MF_01350">
    <property type="entry name" value="NDH1_NuoH"/>
    <property type="match status" value="1"/>
</dbReference>
<geneLocation type="mitochondrion" evidence="10"/>
<evidence type="ECO:0000256" key="1">
    <source>
        <dbReference type="ARBA" id="ARBA00004141"/>
    </source>
</evidence>
<keyword evidence="7" id="KW-0520">NAD</keyword>
<evidence type="ECO:0000256" key="7">
    <source>
        <dbReference type="RuleBase" id="RU000471"/>
    </source>
</evidence>
<dbReference type="GO" id="GO:0003954">
    <property type="term" value="F:NADH dehydrogenase activity"/>
    <property type="evidence" value="ECO:0007669"/>
    <property type="project" value="TreeGrafter"/>
</dbReference>
<feature type="transmembrane region" description="Helical" evidence="9">
    <location>
        <begin position="12"/>
        <end position="34"/>
    </location>
</feature>
<keyword evidence="4 7" id="KW-0812">Transmembrane</keyword>
<keyword evidence="8" id="KW-0830">Ubiquinone</keyword>